<dbReference type="Gene3D" id="1.10.443.10">
    <property type="entry name" value="Intergrase catalytic core"/>
    <property type="match status" value="1"/>
</dbReference>
<organism evidence="2 3">
    <name type="scientific">Amanita muscaria (strain Koide BX008)</name>
    <dbReference type="NCBI Taxonomy" id="946122"/>
    <lineage>
        <taxon>Eukaryota</taxon>
        <taxon>Fungi</taxon>
        <taxon>Dikarya</taxon>
        <taxon>Basidiomycota</taxon>
        <taxon>Agaricomycotina</taxon>
        <taxon>Agaricomycetes</taxon>
        <taxon>Agaricomycetidae</taxon>
        <taxon>Agaricales</taxon>
        <taxon>Pluteineae</taxon>
        <taxon>Amanitaceae</taxon>
        <taxon>Amanita</taxon>
    </lineage>
</organism>
<dbReference type="GO" id="GO:0003677">
    <property type="term" value="F:DNA binding"/>
    <property type="evidence" value="ECO:0007669"/>
    <property type="project" value="InterPro"/>
</dbReference>
<evidence type="ECO:0008006" key="4">
    <source>
        <dbReference type="Google" id="ProtNLM"/>
    </source>
</evidence>
<dbReference type="Proteomes" id="UP000054549">
    <property type="component" value="Unassembled WGS sequence"/>
</dbReference>
<dbReference type="SUPFAM" id="SSF56349">
    <property type="entry name" value="DNA breaking-rejoining enzymes"/>
    <property type="match status" value="1"/>
</dbReference>
<proteinExistence type="predicted"/>
<dbReference type="EMBL" id="KN818446">
    <property type="protein sequence ID" value="KIL56121.1"/>
    <property type="molecule type" value="Genomic_DNA"/>
</dbReference>
<dbReference type="GO" id="GO:0015074">
    <property type="term" value="P:DNA integration"/>
    <property type="evidence" value="ECO:0007669"/>
    <property type="project" value="InterPro"/>
</dbReference>
<evidence type="ECO:0000313" key="3">
    <source>
        <dbReference type="Proteomes" id="UP000054549"/>
    </source>
</evidence>
<sequence>VDTELLAKAFDNPLNKLSGCALEWFLVHKCLVEECSVSTAMSVYSAFTWYWDNMDGERYAGQYAYNEERGDVCGCLARAPVIRGLLKTIKARCAHDVKNQAEPMTIGEMVQMIRWSEQVVPQECLAQQMNQSQEQFLVSQHALMRALVTTAFTLWTRCMHSTYSWYCSCNTFGTIRLGDLCALQAAHVSGDLSQPPYNVPYFQVSLVNRKGWLRKVNSQSDLDNGRTFKIFKQDIPEIDMYTHLRTWIQHLESTSGRKLQEGDYIFPYMSPNSHIHPIEPISHDKVQNLLSTFTKGAGLTKHFKTHCFRRGGAQYRFMHAPLGKRWTLDMIQWWGGWASGEQTDMLIRYLVNSLQSQENDYSDALDLLRNGDPNKSLMGEHELTGLATTDELRTLGTTILAAIQSCNCVPTLVPTHPAPGYDPTQQDDAPDVSPMFCLEKDSARTKLQPQGYYVPSLGPGEWKKAIEQWHHGDPAAGMAAMKDWPQSAFSGRKKKDLATIRRGRYLIAMAYEGYGTPSFLFLFI</sequence>
<reference evidence="2 3" key="1">
    <citation type="submission" date="2014-04" db="EMBL/GenBank/DDBJ databases">
        <title>Evolutionary Origins and Diversification of the Mycorrhizal Mutualists.</title>
        <authorList>
            <consortium name="DOE Joint Genome Institute"/>
            <consortium name="Mycorrhizal Genomics Consortium"/>
            <person name="Kohler A."/>
            <person name="Kuo A."/>
            <person name="Nagy L.G."/>
            <person name="Floudas D."/>
            <person name="Copeland A."/>
            <person name="Barry K.W."/>
            <person name="Cichocki N."/>
            <person name="Veneault-Fourrey C."/>
            <person name="LaButti K."/>
            <person name="Lindquist E.A."/>
            <person name="Lipzen A."/>
            <person name="Lundell T."/>
            <person name="Morin E."/>
            <person name="Murat C."/>
            <person name="Riley R."/>
            <person name="Ohm R."/>
            <person name="Sun H."/>
            <person name="Tunlid A."/>
            <person name="Henrissat B."/>
            <person name="Grigoriev I.V."/>
            <person name="Hibbett D.S."/>
            <person name="Martin F."/>
        </authorList>
    </citation>
    <scope>NUCLEOTIDE SEQUENCE [LARGE SCALE GENOMIC DNA]</scope>
    <source>
        <strain evidence="2 3">Koide BX008</strain>
    </source>
</reference>
<keyword evidence="3" id="KW-1185">Reference proteome</keyword>
<gene>
    <name evidence="2" type="ORF">M378DRAFT_89832</name>
</gene>
<protein>
    <recommendedName>
        <fullName evidence="4">Tyr recombinase domain-containing protein</fullName>
    </recommendedName>
</protein>
<dbReference type="InterPro" id="IPR011010">
    <property type="entry name" value="DNA_brk_join_enz"/>
</dbReference>
<dbReference type="STRING" id="946122.A0A0C2WHK4"/>
<keyword evidence="1" id="KW-0233">DNA recombination</keyword>
<dbReference type="InParanoid" id="A0A0C2WHK4"/>
<dbReference type="AlphaFoldDB" id="A0A0C2WHK4"/>
<evidence type="ECO:0000313" key="2">
    <source>
        <dbReference type="EMBL" id="KIL56121.1"/>
    </source>
</evidence>
<feature type="non-terminal residue" evidence="2">
    <location>
        <position position="1"/>
    </location>
</feature>
<evidence type="ECO:0000256" key="1">
    <source>
        <dbReference type="ARBA" id="ARBA00023172"/>
    </source>
</evidence>
<dbReference type="HOGENOM" id="CLU_013901_0_1_1"/>
<name>A0A0C2WHK4_AMAMK</name>
<dbReference type="InterPro" id="IPR013762">
    <property type="entry name" value="Integrase-like_cat_sf"/>
</dbReference>
<dbReference type="OrthoDB" id="2976553at2759"/>
<dbReference type="GO" id="GO:0006310">
    <property type="term" value="P:DNA recombination"/>
    <property type="evidence" value="ECO:0007669"/>
    <property type="project" value="UniProtKB-KW"/>
</dbReference>
<accession>A0A0C2WHK4</accession>